<dbReference type="Proteomes" id="UP001600165">
    <property type="component" value="Unassembled WGS sequence"/>
</dbReference>
<sequence length="216" mass="23924">MRVNPALVVMSPIHRHPLVLVHGIDDTVAVFDSAIAYLRQQGWSSFHPLNLLPNNGHTGLDVLATQVAHYIERRFPAEQPVDLLGFSMGGLVSRYYIQRLGGLKRVDRFVTVSAPHQGSWLAYGRWNQGCEQMRPNSLFIQDLSQDVNMLSQLAFTSIWTPYDLMIVPAESSRLPVGREIKVPVLTHSGMLTNRISLAAIHSALAVSSLANTAMSL</sequence>
<keyword evidence="1" id="KW-0378">Hydrolase</keyword>
<evidence type="ECO:0000313" key="1">
    <source>
        <dbReference type="EMBL" id="MFE4107634.1"/>
    </source>
</evidence>
<dbReference type="Gene3D" id="3.40.50.1820">
    <property type="entry name" value="alpha/beta hydrolase"/>
    <property type="match status" value="1"/>
</dbReference>
<organism evidence="1 2">
    <name type="scientific">Almyronema epifaneia S1</name>
    <dbReference type="NCBI Taxonomy" id="2991925"/>
    <lineage>
        <taxon>Bacteria</taxon>
        <taxon>Bacillati</taxon>
        <taxon>Cyanobacteriota</taxon>
        <taxon>Cyanophyceae</taxon>
        <taxon>Nodosilineales</taxon>
        <taxon>Nodosilineaceae</taxon>
        <taxon>Almyronema</taxon>
        <taxon>Almyronema epifaneia</taxon>
    </lineage>
</organism>
<keyword evidence="2" id="KW-1185">Reference proteome</keyword>
<comment type="caution">
    <text evidence="1">The sequence shown here is derived from an EMBL/GenBank/DDBJ whole genome shotgun (WGS) entry which is preliminary data.</text>
</comment>
<evidence type="ECO:0000313" key="2">
    <source>
        <dbReference type="Proteomes" id="UP001600165"/>
    </source>
</evidence>
<dbReference type="EMBL" id="JBHZOL010000088">
    <property type="protein sequence ID" value="MFE4107634.1"/>
    <property type="molecule type" value="Genomic_DNA"/>
</dbReference>
<accession>A0ABW6IJV7</accession>
<dbReference type="Pfam" id="PF02089">
    <property type="entry name" value="Palm_thioest"/>
    <property type="match status" value="1"/>
</dbReference>
<protein>
    <submittedName>
        <fullName evidence="1">Alpha/beta fold hydrolase</fullName>
    </submittedName>
</protein>
<reference evidence="1 2" key="1">
    <citation type="submission" date="2024-10" db="EMBL/GenBank/DDBJ databases">
        <authorList>
            <person name="Ratan Roy A."/>
            <person name="Morales Sandoval P.H."/>
            <person name="De Los Santos Villalobos S."/>
            <person name="Chakraborty S."/>
            <person name="Mukherjee J."/>
        </authorList>
    </citation>
    <scope>NUCLEOTIDE SEQUENCE [LARGE SCALE GENOMIC DNA]</scope>
    <source>
        <strain evidence="1 2">S1</strain>
    </source>
</reference>
<dbReference type="InterPro" id="IPR029058">
    <property type="entry name" value="AB_hydrolase_fold"/>
</dbReference>
<dbReference type="PANTHER" id="PTHR37946">
    <property type="entry name" value="SLL1969 PROTEIN"/>
    <property type="match status" value="1"/>
</dbReference>
<gene>
    <name evidence="1" type="ORF">ACFVKH_15175</name>
</gene>
<dbReference type="GO" id="GO:0016787">
    <property type="term" value="F:hydrolase activity"/>
    <property type="evidence" value="ECO:0007669"/>
    <property type="project" value="UniProtKB-KW"/>
</dbReference>
<dbReference type="SUPFAM" id="SSF53474">
    <property type="entry name" value="alpha/beta-Hydrolases"/>
    <property type="match status" value="1"/>
</dbReference>
<dbReference type="RefSeq" id="WP_377966535.1">
    <property type="nucleotide sequence ID" value="NZ_JBHZOL010000088.1"/>
</dbReference>
<name>A0ABW6IJV7_9CYAN</name>
<proteinExistence type="predicted"/>
<dbReference type="PANTHER" id="PTHR37946:SF1">
    <property type="entry name" value="SLL1969 PROTEIN"/>
    <property type="match status" value="1"/>
</dbReference>